<feature type="compositionally biased region" description="Low complexity" evidence="9">
    <location>
        <begin position="897"/>
        <end position="915"/>
    </location>
</feature>
<keyword evidence="7" id="KW-0576">Peroxisome</keyword>
<dbReference type="OrthoDB" id="10006023at2759"/>
<comment type="similarity">
    <text evidence="3">Belongs to the peroxisomal targeting signal receptor family.</text>
</comment>
<feature type="repeat" description="TPR" evidence="8">
    <location>
        <begin position="824"/>
        <end position="857"/>
    </location>
</feature>
<dbReference type="GO" id="GO:0016560">
    <property type="term" value="P:protein import into peroxisome matrix, docking"/>
    <property type="evidence" value="ECO:0007669"/>
    <property type="project" value="TreeGrafter"/>
</dbReference>
<dbReference type="PANTHER" id="PTHR10130">
    <property type="entry name" value="PEROXISOMAL TARGETING SIGNAL 1 RECEPTOR PEX5"/>
    <property type="match status" value="1"/>
</dbReference>
<dbReference type="eggNOG" id="KOG1125">
    <property type="taxonomic scope" value="Eukaryota"/>
</dbReference>
<keyword evidence="6 8" id="KW-0802">TPR repeat</keyword>
<dbReference type="PROSITE" id="PS50005">
    <property type="entry name" value="TPR"/>
    <property type="match status" value="3"/>
</dbReference>
<feature type="compositionally biased region" description="Basic and acidic residues" evidence="9">
    <location>
        <begin position="540"/>
        <end position="549"/>
    </location>
</feature>
<keyword evidence="4" id="KW-0963">Cytoplasm</keyword>
<dbReference type="GO" id="GO:0005829">
    <property type="term" value="C:cytosol"/>
    <property type="evidence" value="ECO:0007669"/>
    <property type="project" value="TreeGrafter"/>
</dbReference>
<sequence>MSLSDLVSGGAACGPSNPLQNMGKRFGQDRSTQMDTFGGAGPAASPSGSFRSAHPQHQQHQHQQQQHQQQNPAFFHAPSPLAQSQQHDPFDVAQLRGNLPFAPQQQPSVASSSSSPSSSAAFRHQAFNAPRPDFEASFRAPGPQSATPPPPLTSAATPAWAADFLKMGPAPTASAATPQQQQPQNQHRPGPTHSLMAHQMYGGPMTHHASSMQHPVHVPPGMGMGMGMGAGVGMSSFNSGAAMQQMPVHSPMAESSQAAATTVDSVQQGKWNDAFTAYDRSKTPPPPPDAAAHIEVCPAAAAQTAATHQDHSDPYERDELARTAGRLVSSVEHDQSAKFKQSNFLDLMRRIRDKQAGIQGTDIVEQGYVPGGEASVDKGKGRASEPLSDQRPQSQQEAYQWANQMASQGRAGQLPPSMQRALGQVSGAQQRSGTQPMIPPTLSADQEMANRQALNDLWAEEDARSEAIEKQAIDEQMRAFVGDAGNVAERMREDDAELNEYERYQRLGANIPHARTFGARWEEDLSRDAATTADDDDQDFVGKRWEGTKGRGVNGAQAAEWDKLQADWDDFEVTSAGMRPVAGAQGRAQGRNPYTREVKNVAQQAPPLSAQTAPDYRFLSSNPYLQSTRHHAAHTAQSMPASLESVLEREAAVAADPTNAALWFDLGVKQQENEREAQAIAALQKAIALDPSMKDAWLALAVSYTNENDRSAAYEAIERWIDTNERYREVVGAHRASLAASAQAKEQAQSRVRSDSASSHASTASLFERHAELTSLLIAMARSSPEAIDADVQVALGVLFNSSEDYAKAVDCFSSALQVRPDDWLLYNRLGATLSNSGRSDEAIGYYHHALQLQPEFVRCHFNLSISCLNLKMYQDAATHIYTALTLQQAETETLDSVGRSRSPSPSTSSAVKSGPTSGSLWETFRVSLELLNRSDLAARCAERDINLFDIADLTPPLVGGGGGGGDGGYGGPGAGSGFTGGFGEGLDYSS</sequence>
<keyword evidence="5" id="KW-0677">Repeat</keyword>
<protein>
    <recommendedName>
        <fullName evidence="12">Peroxin-5</fullName>
    </recommendedName>
</protein>
<evidence type="ECO:0000256" key="5">
    <source>
        <dbReference type="ARBA" id="ARBA00022737"/>
    </source>
</evidence>
<dbReference type="SMART" id="SM00028">
    <property type="entry name" value="TPR"/>
    <property type="match status" value="5"/>
</dbReference>
<feature type="compositionally biased region" description="Low complexity" evidence="9">
    <location>
        <begin position="169"/>
        <end position="186"/>
    </location>
</feature>
<feature type="compositionally biased region" description="Low complexity" evidence="9">
    <location>
        <begin position="102"/>
        <end position="121"/>
    </location>
</feature>
<feature type="region of interest" description="Disordered" evidence="9">
    <location>
        <begin position="964"/>
        <end position="991"/>
    </location>
</feature>
<comment type="subcellular location">
    <subcellularLocation>
        <location evidence="2">Cytoplasm</location>
    </subcellularLocation>
    <subcellularLocation>
        <location evidence="1">Peroxisome</location>
    </subcellularLocation>
</comment>
<dbReference type="PANTHER" id="PTHR10130:SF0">
    <property type="entry name" value="GH08708P"/>
    <property type="match status" value="1"/>
</dbReference>
<dbReference type="GeneID" id="19317333"/>
<feature type="compositionally biased region" description="Low complexity" evidence="9">
    <location>
        <begin position="42"/>
        <end position="70"/>
    </location>
</feature>
<evidence type="ECO:0000256" key="4">
    <source>
        <dbReference type="ARBA" id="ARBA00022490"/>
    </source>
</evidence>
<feature type="repeat" description="TPR" evidence="8">
    <location>
        <begin position="660"/>
        <end position="693"/>
    </location>
</feature>
<evidence type="ECO:0008006" key="12">
    <source>
        <dbReference type="Google" id="ProtNLM"/>
    </source>
</evidence>
<organism evidence="10 11">
    <name type="scientific">Pseudozyma flocculosa PF-1</name>
    <dbReference type="NCBI Taxonomy" id="1277687"/>
    <lineage>
        <taxon>Eukaryota</taxon>
        <taxon>Fungi</taxon>
        <taxon>Dikarya</taxon>
        <taxon>Basidiomycota</taxon>
        <taxon>Ustilaginomycotina</taxon>
        <taxon>Ustilaginomycetes</taxon>
        <taxon>Ustilaginales</taxon>
        <taxon>Ustilaginaceae</taxon>
        <taxon>Pseudozyma</taxon>
    </lineage>
</organism>
<accession>A0A061HA50</accession>
<evidence type="ECO:0000256" key="6">
    <source>
        <dbReference type="ARBA" id="ARBA00022803"/>
    </source>
</evidence>
<dbReference type="InterPro" id="IPR024111">
    <property type="entry name" value="PEX5/PEX5L"/>
</dbReference>
<feature type="region of interest" description="Disordered" evidence="9">
    <location>
        <begin position="1"/>
        <end position="156"/>
    </location>
</feature>
<evidence type="ECO:0000313" key="11">
    <source>
        <dbReference type="Proteomes" id="UP000053664"/>
    </source>
</evidence>
<dbReference type="GO" id="GO:0005778">
    <property type="term" value="C:peroxisomal membrane"/>
    <property type="evidence" value="ECO:0007669"/>
    <property type="project" value="TreeGrafter"/>
</dbReference>
<feature type="region of interest" description="Disordered" evidence="9">
    <location>
        <begin position="366"/>
        <end position="397"/>
    </location>
</feature>
<dbReference type="GO" id="GO:0005052">
    <property type="term" value="F:peroxisome matrix targeting signal-1 binding"/>
    <property type="evidence" value="ECO:0007669"/>
    <property type="project" value="TreeGrafter"/>
</dbReference>
<dbReference type="InterPro" id="IPR019734">
    <property type="entry name" value="TPR_rpt"/>
</dbReference>
<dbReference type="Proteomes" id="UP000053664">
    <property type="component" value="Unassembled WGS sequence"/>
</dbReference>
<feature type="compositionally biased region" description="Gly residues" evidence="9">
    <location>
        <begin position="964"/>
        <end position="985"/>
    </location>
</feature>
<evidence type="ECO:0000256" key="9">
    <source>
        <dbReference type="SAM" id="MobiDB-lite"/>
    </source>
</evidence>
<evidence type="ECO:0000256" key="3">
    <source>
        <dbReference type="ARBA" id="ARBA00005348"/>
    </source>
</evidence>
<dbReference type="Gene3D" id="1.25.40.10">
    <property type="entry name" value="Tetratricopeptide repeat domain"/>
    <property type="match status" value="1"/>
</dbReference>
<dbReference type="RefSeq" id="XP_007878929.1">
    <property type="nucleotide sequence ID" value="XM_007880738.1"/>
</dbReference>
<feature type="region of interest" description="Disordered" evidence="9">
    <location>
        <begin position="169"/>
        <end position="194"/>
    </location>
</feature>
<dbReference type="Pfam" id="PF13181">
    <property type="entry name" value="TPR_8"/>
    <property type="match status" value="1"/>
</dbReference>
<dbReference type="KEGG" id="pfp:PFL1_03223"/>
<proteinExistence type="inferred from homology"/>
<gene>
    <name evidence="10" type="ORF">PFL1_03223</name>
</gene>
<feature type="repeat" description="TPR" evidence="8">
    <location>
        <begin position="790"/>
        <end position="823"/>
    </location>
</feature>
<evidence type="ECO:0000313" key="10">
    <source>
        <dbReference type="EMBL" id="EPQ29468.1"/>
    </source>
</evidence>
<reference evidence="10 11" key="1">
    <citation type="journal article" date="2013" name="Plant Cell">
        <title>The transition from a phytopathogenic smut ancestor to an anamorphic biocontrol agent deciphered by comparative whole-genome analysis.</title>
        <authorList>
            <person name="Lefebvre F."/>
            <person name="Joly D.L."/>
            <person name="Labbe C."/>
            <person name="Teichmann B."/>
            <person name="Linning R."/>
            <person name="Belzile F."/>
            <person name="Bakkeren G."/>
            <person name="Belanger R.R."/>
        </authorList>
    </citation>
    <scope>NUCLEOTIDE SEQUENCE [LARGE SCALE GENOMIC DNA]</scope>
    <source>
        <strain evidence="10 11">PF-1</strain>
    </source>
</reference>
<dbReference type="EMBL" id="KE361631">
    <property type="protein sequence ID" value="EPQ29468.1"/>
    <property type="molecule type" value="Genomic_DNA"/>
</dbReference>
<dbReference type="AlphaFoldDB" id="A0A061HA50"/>
<evidence type="ECO:0000256" key="7">
    <source>
        <dbReference type="ARBA" id="ARBA00023140"/>
    </source>
</evidence>
<feature type="region of interest" description="Disordered" evidence="9">
    <location>
        <begin position="895"/>
        <end position="918"/>
    </location>
</feature>
<name>A0A061HA50_9BASI</name>
<dbReference type="SUPFAM" id="SSF48452">
    <property type="entry name" value="TPR-like"/>
    <property type="match status" value="1"/>
</dbReference>
<dbReference type="HOGENOM" id="CLU_013516_2_0_1"/>
<evidence type="ECO:0000256" key="1">
    <source>
        <dbReference type="ARBA" id="ARBA00004275"/>
    </source>
</evidence>
<evidence type="ECO:0000256" key="8">
    <source>
        <dbReference type="PROSITE-ProRule" id="PRU00339"/>
    </source>
</evidence>
<dbReference type="InterPro" id="IPR011990">
    <property type="entry name" value="TPR-like_helical_dom_sf"/>
</dbReference>
<dbReference type="Pfam" id="PF13432">
    <property type="entry name" value="TPR_16"/>
    <property type="match status" value="1"/>
</dbReference>
<evidence type="ECO:0000256" key="2">
    <source>
        <dbReference type="ARBA" id="ARBA00004496"/>
    </source>
</evidence>
<feature type="region of interest" description="Disordered" evidence="9">
    <location>
        <begin position="529"/>
        <end position="555"/>
    </location>
</feature>